<evidence type="ECO:0000256" key="2">
    <source>
        <dbReference type="ARBA" id="ARBA00004906"/>
    </source>
</evidence>
<evidence type="ECO:0000256" key="4">
    <source>
        <dbReference type="ARBA" id="ARBA00022679"/>
    </source>
</evidence>
<dbReference type="PROSITE" id="PS50237">
    <property type="entry name" value="HECT"/>
    <property type="match status" value="1"/>
</dbReference>
<evidence type="ECO:0000256" key="6">
    <source>
        <dbReference type="PROSITE-ProRule" id="PRU00104"/>
    </source>
</evidence>
<evidence type="ECO:0000313" key="9">
    <source>
        <dbReference type="Proteomes" id="UP001476798"/>
    </source>
</evidence>
<keyword evidence="9" id="KW-1185">Reference proteome</keyword>
<comment type="caution">
    <text evidence="6">Lacks conserved residue(s) required for the propagation of feature annotation.</text>
</comment>
<comment type="catalytic activity">
    <reaction evidence="1">
        <text>S-ubiquitinyl-[E2 ubiquitin-conjugating enzyme]-L-cysteine + [acceptor protein]-L-lysine = [E2 ubiquitin-conjugating enzyme]-L-cysteine + N(6)-ubiquitinyl-[acceptor protein]-L-lysine.</text>
        <dbReference type="EC" id="2.3.2.26"/>
    </reaction>
</comment>
<dbReference type="Gene3D" id="3.30.2410.10">
    <property type="entry name" value="Hect, E3 ligase catalytic domain"/>
    <property type="match status" value="1"/>
</dbReference>
<dbReference type="EMBL" id="JAHRIO010010630">
    <property type="protein sequence ID" value="MEQ2161553.1"/>
    <property type="molecule type" value="Genomic_DNA"/>
</dbReference>
<keyword evidence="5 6" id="KW-0833">Ubl conjugation pathway</keyword>
<dbReference type="PANTHER" id="PTHR11254:SF396">
    <property type="entry name" value="NEDD4-LIKE E3 UBIQUITIN-PROTEIN LIGASE WWP2"/>
    <property type="match status" value="1"/>
</dbReference>
<proteinExistence type="predicted"/>
<dbReference type="EC" id="2.3.2.26" evidence="3"/>
<organism evidence="8 9">
    <name type="scientific">Goodea atripinnis</name>
    <dbReference type="NCBI Taxonomy" id="208336"/>
    <lineage>
        <taxon>Eukaryota</taxon>
        <taxon>Metazoa</taxon>
        <taxon>Chordata</taxon>
        <taxon>Craniata</taxon>
        <taxon>Vertebrata</taxon>
        <taxon>Euteleostomi</taxon>
        <taxon>Actinopterygii</taxon>
        <taxon>Neopterygii</taxon>
        <taxon>Teleostei</taxon>
        <taxon>Neoteleostei</taxon>
        <taxon>Acanthomorphata</taxon>
        <taxon>Ovalentaria</taxon>
        <taxon>Atherinomorphae</taxon>
        <taxon>Cyprinodontiformes</taxon>
        <taxon>Goodeidae</taxon>
        <taxon>Goodea</taxon>
    </lineage>
</organism>
<evidence type="ECO:0000256" key="3">
    <source>
        <dbReference type="ARBA" id="ARBA00012485"/>
    </source>
</evidence>
<protein>
    <recommendedName>
        <fullName evidence="3">HECT-type E3 ubiquitin transferase</fullName>
        <ecNumber evidence="3">2.3.2.26</ecNumber>
    </recommendedName>
</protein>
<comment type="caution">
    <text evidence="8">The sequence shown here is derived from an EMBL/GenBank/DDBJ whole genome shotgun (WGS) entry which is preliminary data.</text>
</comment>
<feature type="domain" description="HECT" evidence="7">
    <location>
        <begin position="6"/>
        <end position="209"/>
    </location>
</feature>
<accession>A0ABV0MR43</accession>
<dbReference type="SUPFAM" id="SSF56204">
    <property type="entry name" value="Hect, E3 ligase catalytic domain"/>
    <property type="match status" value="1"/>
</dbReference>
<dbReference type="Proteomes" id="UP001476798">
    <property type="component" value="Unassembled WGS sequence"/>
</dbReference>
<dbReference type="InterPro" id="IPR035983">
    <property type="entry name" value="Hect_E3_ubiquitin_ligase"/>
</dbReference>
<name>A0ABV0MR43_9TELE</name>
<dbReference type="InterPro" id="IPR000569">
    <property type="entry name" value="HECT_dom"/>
</dbReference>
<evidence type="ECO:0000259" key="7">
    <source>
        <dbReference type="PROSITE" id="PS50237"/>
    </source>
</evidence>
<reference evidence="8 9" key="1">
    <citation type="submission" date="2021-06" db="EMBL/GenBank/DDBJ databases">
        <authorList>
            <person name="Palmer J.M."/>
        </authorList>
    </citation>
    <scope>NUCLEOTIDE SEQUENCE [LARGE SCALE GENOMIC DNA]</scope>
    <source>
        <strain evidence="8 9">GA_2019</strain>
        <tissue evidence="8">Muscle</tissue>
    </source>
</reference>
<evidence type="ECO:0000313" key="8">
    <source>
        <dbReference type="EMBL" id="MEQ2161553.1"/>
    </source>
</evidence>
<sequence>MSPLQALYHGKFIDTGFTLPFYKRMLDKKPTLKDLESIDPEFYNSIMWVKNNNLEECEVELYFAQDMEILGKVSSHLLKEDGEDELVTEKNKEEYISLLTDWRFTRGVEEQTKAFLDGFNEVVPLEWLRYFDEKELEEIDLADWQKNTIYRHYTKNSKQIQWFWQVVKEMDNEKRIRLLQFVTGTCRLPVGGFTELIGTRTVQYGFSCF</sequence>
<dbReference type="PANTHER" id="PTHR11254">
    <property type="entry name" value="HECT DOMAIN UBIQUITIN-PROTEIN LIGASE"/>
    <property type="match status" value="1"/>
</dbReference>
<evidence type="ECO:0000256" key="1">
    <source>
        <dbReference type="ARBA" id="ARBA00000885"/>
    </source>
</evidence>
<keyword evidence="4" id="KW-0808">Transferase</keyword>
<dbReference type="Gene3D" id="3.30.2160.10">
    <property type="entry name" value="Hect, E3 ligase catalytic domain"/>
    <property type="match status" value="1"/>
</dbReference>
<dbReference type="Gene3D" id="3.90.1750.10">
    <property type="entry name" value="Hect, E3 ligase catalytic domains"/>
    <property type="match status" value="1"/>
</dbReference>
<gene>
    <name evidence="8" type="primary">WWP2_1</name>
    <name evidence="8" type="ORF">GOODEAATRI_010689</name>
</gene>
<dbReference type="InterPro" id="IPR050409">
    <property type="entry name" value="E3_ubiq-protein_ligase"/>
</dbReference>
<comment type="pathway">
    <text evidence="2">Protein modification; protein ubiquitination.</text>
</comment>
<dbReference type="Pfam" id="PF00632">
    <property type="entry name" value="HECT"/>
    <property type="match status" value="1"/>
</dbReference>
<dbReference type="SMART" id="SM00119">
    <property type="entry name" value="HECTc"/>
    <property type="match status" value="1"/>
</dbReference>
<evidence type="ECO:0000256" key="5">
    <source>
        <dbReference type="ARBA" id="ARBA00022786"/>
    </source>
</evidence>